<gene>
    <name evidence="2" type="ORF">Xhom_03543</name>
</gene>
<accession>A0A2G0Q2U4</accession>
<dbReference type="EMBL" id="NJAI01000006">
    <property type="protein sequence ID" value="PHM53544.1"/>
    <property type="molecule type" value="Genomic_DNA"/>
</dbReference>
<comment type="caution">
    <text evidence="2">The sequence shown here is derived from an EMBL/GenBank/DDBJ whole genome shotgun (WGS) entry which is preliminary data.</text>
</comment>
<sequence length="54" mass="5936">MDAQRRANRFNSKVVIVTDAGSGIGAATVQHASDRCPYAPPKHDDDRHRGYRVA</sequence>
<reference evidence="2 3" key="1">
    <citation type="journal article" date="2017" name="Nat. Microbiol.">
        <title>Natural product diversity associated with the nematode symbionts Photorhabdus and Xenorhabdus.</title>
        <authorList>
            <person name="Tobias N.J."/>
            <person name="Wolff H."/>
            <person name="Djahanschiri B."/>
            <person name="Grundmann F."/>
            <person name="Kronenwerth M."/>
            <person name="Shi Y.M."/>
            <person name="Simonyi S."/>
            <person name="Grun P."/>
            <person name="Shapiro-Ilan D."/>
            <person name="Pidot S.J."/>
            <person name="Stinear T.P."/>
            <person name="Ebersberger I."/>
            <person name="Bode H.B."/>
        </authorList>
    </citation>
    <scope>NUCLEOTIDE SEQUENCE [LARGE SCALE GENOMIC DNA]</scope>
    <source>
        <strain evidence="2 3">DSM 17903</strain>
    </source>
</reference>
<name>A0A2G0Q2U4_XENHO</name>
<evidence type="ECO:0000256" key="1">
    <source>
        <dbReference type="SAM" id="MobiDB-lite"/>
    </source>
</evidence>
<dbReference type="Proteomes" id="UP000225433">
    <property type="component" value="Unassembled WGS sequence"/>
</dbReference>
<evidence type="ECO:0000313" key="2">
    <source>
        <dbReference type="EMBL" id="PHM53544.1"/>
    </source>
</evidence>
<organism evidence="2 3">
    <name type="scientific">Xenorhabdus hominickii</name>
    <dbReference type="NCBI Taxonomy" id="351679"/>
    <lineage>
        <taxon>Bacteria</taxon>
        <taxon>Pseudomonadati</taxon>
        <taxon>Pseudomonadota</taxon>
        <taxon>Gammaproteobacteria</taxon>
        <taxon>Enterobacterales</taxon>
        <taxon>Morganellaceae</taxon>
        <taxon>Xenorhabdus</taxon>
    </lineage>
</organism>
<proteinExistence type="predicted"/>
<protein>
    <submittedName>
        <fullName evidence="2">3-oxoacyl-ACP reductase</fullName>
    </submittedName>
</protein>
<evidence type="ECO:0000313" key="3">
    <source>
        <dbReference type="Proteomes" id="UP000225433"/>
    </source>
</evidence>
<feature type="region of interest" description="Disordered" evidence="1">
    <location>
        <begin position="28"/>
        <end position="54"/>
    </location>
</feature>
<dbReference type="AlphaFoldDB" id="A0A2G0Q2U4"/>
<dbReference type="RefSeq" id="WP_157104598.1">
    <property type="nucleotide sequence ID" value="NZ_CAWNQJ010000090.1"/>
</dbReference>